<keyword evidence="1" id="KW-1133">Transmembrane helix</keyword>
<keyword evidence="4" id="KW-1185">Reference proteome</keyword>
<feature type="transmembrane region" description="Helical" evidence="1">
    <location>
        <begin position="205"/>
        <end position="227"/>
    </location>
</feature>
<sequence>MDKTTAENFMKDLYSNSNPLLYEFRNDNIGIQPYFALVIQCLLFECSQRVWNRAVYKTWLLPSELIIIEVVKSSHQQQNPTKIRRTIKPRSSPTIYIFEQWKKLSISVIKTRRIQTFDLFDLVFASLPLVAQTIWFCCVQWPCLVISDGQVWNCYNLFGYRLYNYVFSRFVEFTWEFVPKLYFLIKNRKTFRRKTGNCRHRCSNAIFYISLSSSIITFLFVGVLIFPYLITHIIPMTCIYLIIFITYIYFIIVISIFMEYFIPFKNYFLFLQKIFQNDSFLRQAGIRIGIKILPYIVEILFSLSQSFYYGSDYWQAIGKEIDARETKLYLYRLGYSPDQIFHTILAIL</sequence>
<keyword evidence="1" id="KW-0812">Transmembrane</keyword>
<feature type="transmembrane region" description="Helical" evidence="1">
    <location>
        <begin position="239"/>
        <end position="262"/>
    </location>
</feature>
<evidence type="ECO:0000313" key="2">
    <source>
        <dbReference type="EMBL" id="CAF1374908.1"/>
    </source>
</evidence>
<feature type="transmembrane region" description="Helical" evidence="1">
    <location>
        <begin position="119"/>
        <end position="142"/>
    </location>
</feature>
<feature type="transmembrane region" description="Helical" evidence="1">
    <location>
        <begin position="162"/>
        <end position="185"/>
    </location>
</feature>
<evidence type="ECO:0000313" key="4">
    <source>
        <dbReference type="Proteomes" id="UP000663828"/>
    </source>
</evidence>
<dbReference type="EMBL" id="CAJNOR010007396">
    <property type="protein sequence ID" value="CAF1616404.1"/>
    <property type="molecule type" value="Genomic_DNA"/>
</dbReference>
<reference evidence="2" key="1">
    <citation type="submission" date="2021-02" db="EMBL/GenBank/DDBJ databases">
        <authorList>
            <person name="Nowell W R."/>
        </authorList>
    </citation>
    <scope>NUCLEOTIDE SEQUENCE</scope>
</reference>
<keyword evidence="1" id="KW-0472">Membrane</keyword>
<protein>
    <submittedName>
        <fullName evidence="2">Uncharacterized protein</fullName>
    </submittedName>
</protein>
<dbReference type="AlphaFoldDB" id="A0A815J322"/>
<dbReference type="Proteomes" id="UP000663852">
    <property type="component" value="Unassembled WGS sequence"/>
</dbReference>
<dbReference type="EMBL" id="CAJNOJ010000292">
    <property type="protein sequence ID" value="CAF1374908.1"/>
    <property type="molecule type" value="Genomic_DNA"/>
</dbReference>
<organism evidence="2 5">
    <name type="scientific">Adineta ricciae</name>
    <name type="common">Rotifer</name>
    <dbReference type="NCBI Taxonomy" id="249248"/>
    <lineage>
        <taxon>Eukaryota</taxon>
        <taxon>Metazoa</taxon>
        <taxon>Spiralia</taxon>
        <taxon>Gnathifera</taxon>
        <taxon>Rotifera</taxon>
        <taxon>Eurotatoria</taxon>
        <taxon>Bdelloidea</taxon>
        <taxon>Adinetida</taxon>
        <taxon>Adinetidae</taxon>
        <taxon>Adineta</taxon>
    </lineage>
</organism>
<evidence type="ECO:0000313" key="5">
    <source>
        <dbReference type="Proteomes" id="UP000663852"/>
    </source>
</evidence>
<evidence type="ECO:0000256" key="1">
    <source>
        <dbReference type="SAM" id="Phobius"/>
    </source>
</evidence>
<gene>
    <name evidence="2" type="ORF">EDS130_LOCUS34592</name>
    <name evidence="3" type="ORF">XAT740_LOCUS49619</name>
</gene>
<evidence type="ECO:0000313" key="3">
    <source>
        <dbReference type="EMBL" id="CAF1616404.1"/>
    </source>
</evidence>
<proteinExistence type="predicted"/>
<name>A0A815J322_ADIRI</name>
<comment type="caution">
    <text evidence="2">The sequence shown here is derived from an EMBL/GenBank/DDBJ whole genome shotgun (WGS) entry which is preliminary data.</text>
</comment>
<accession>A0A815J322</accession>
<dbReference type="Proteomes" id="UP000663828">
    <property type="component" value="Unassembled WGS sequence"/>
</dbReference>